<evidence type="ECO:0000256" key="1">
    <source>
        <dbReference type="ARBA" id="ARBA00006249"/>
    </source>
</evidence>
<comment type="similarity">
    <text evidence="1 8">Belongs to the tannase family.</text>
</comment>
<dbReference type="SUPFAM" id="SSF53474">
    <property type="entry name" value="alpha/beta-Hydrolases"/>
    <property type="match status" value="1"/>
</dbReference>
<protein>
    <recommendedName>
        <fullName evidence="8">Carboxylic ester hydrolase</fullName>
        <ecNumber evidence="8">3.1.1.-</ecNumber>
    </recommendedName>
</protein>
<evidence type="ECO:0000256" key="6">
    <source>
        <dbReference type="ARBA" id="ARBA00022837"/>
    </source>
</evidence>
<comment type="caution">
    <text evidence="9">The sequence shown here is derived from an EMBL/GenBank/DDBJ whole genome shotgun (WGS) entry which is preliminary data.</text>
</comment>
<dbReference type="Proteomes" id="UP001430848">
    <property type="component" value="Unassembled WGS sequence"/>
</dbReference>
<reference evidence="9 10" key="1">
    <citation type="submission" date="2024-02" db="EMBL/GenBank/DDBJ databases">
        <title>De novo assembly and annotation of 12 fungi associated with fruit tree decline syndrome in Ontario, Canada.</title>
        <authorList>
            <person name="Sulman M."/>
            <person name="Ellouze W."/>
            <person name="Ilyukhin E."/>
        </authorList>
    </citation>
    <scope>NUCLEOTIDE SEQUENCE [LARGE SCALE GENOMIC DNA]</scope>
    <source>
        <strain evidence="9 10">M169</strain>
    </source>
</reference>
<accession>A0ABR1NYH6</accession>
<evidence type="ECO:0000256" key="7">
    <source>
        <dbReference type="ARBA" id="ARBA00023157"/>
    </source>
</evidence>
<sequence>MSNSSLASLCSSGNIPHPTLFGAEILSLTSNLVSNYSTYVPDTYNYNHPSVNVENADYCNVTVTYTHPGQNDKINVEAWLPLEWNERLMAVGGGGLVAGRFVLSYFSMAGAIGQGYATVTTDAGTSTDPASGLADTLLSPGNLDWNAIQNFGSRALNDESIIAKDLVASFYGRKPRYSYWSGCSQGGRQGLMLAQRYPTAYDGIVASAPAINIPLFTPSLYWPQLVMNLHGEHPRNCEVNALTDAAVAYCDAKDGVADGLISDTDGCDFDPFSAVGESFNCSDTGATMQISHGAALVANATWAGPVAADGTRLWFGLEKGAFLAGVAGNAAGIATTECTSNGTCTGMIGNSGEGWLAYGAVKDPSFNSANLTLDAYSWLMHNSETEWKSLFSTNEPDLSAYRNAGGKIMTYHGLADPNIPPKGTRDYYESVSKVLPDVNDFFRVFEVPGLEHCSGGTGGQPTTIFDQMRAWVENGTVPETLPISFTDAKNETQNRILCPLPLKTTFNATCGDGARAECFYCAEK</sequence>
<keyword evidence="6" id="KW-0106">Calcium</keyword>
<evidence type="ECO:0000256" key="8">
    <source>
        <dbReference type="RuleBase" id="RU361238"/>
    </source>
</evidence>
<evidence type="ECO:0000256" key="5">
    <source>
        <dbReference type="ARBA" id="ARBA00022801"/>
    </source>
</evidence>
<evidence type="ECO:0000256" key="3">
    <source>
        <dbReference type="ARBA" id="ARBA00022723"/>
    </source>
</evidence>
<evidence type="ECO:0000313" key="10">
    <source>
        <dbReference type="Proteomes" id="UP001430848"/>
    </source>
</evidence>
<dbReference type="PANTHER" id="PTHR33938">
    <property type="entry name" value="FERULOYL ESTERASE B-RELATED"/>
    <property type="match status" value="1"/>
</dbReference>
<name>A0ABR1NYH6_DIAER</name>
<proteinExistence type="inferred from homology"/>
<dbReference type="Gene3D" id="3.40.50.1820">
    <property type="entry name" value="alpha/beta hydrolase"/>
    <property type="match status" value="1"/>
</dbReference>
<dbReference type="PANTHER" id="PTHR33938:SF13">
    <property type="entry name" value="CARBOXYLIC ESTER HYDROLASE"/>
    <property type="match status" value="1"/>
</dbReference>
<dbReference type="EC" id="3.1.1.-" evidence="8"/>
<keyword evidence="3" id="KW-0479">Metal-binding</keyword>
<evidence type="ECO:0000256" key="4">
    <source>
        <dbReference type="ARBA" id="ARBA00022729"/>
    </source>
</evidence>
<keyword evidence="7" id="KW-1015">Disulfide bond</keyword>
<evidence type="ECO:0000256" key="2">
    <source>
        <dbReference type="ARBA" id="ARBA00022487"/>
    </source>
</evidence>
<gene>
    <name evidence="9" type="ORF">SLS63_009888</name>
</gene>
<keyword evidence="4" id="KW-0732">Signal</keyword>
<dbReference type="EMBL" id="JAKNSF020000076">
    <property type="protein sequence ID" value="KAK7720341.1"/>
    <property type="molecule type" value="Genomic_DNA"/>
</dbReference>
<organism evidence="9 10">
    <name type="scientific">Diaporthe eres</name>
    <name type="common">Phomopsis oblonga</name>
    <dbReference type="NCBI Taxonomy" id="83184"/>
    <lineage>
        <taxon>Eukaryota</taxon>
        <taxon>Fungi</taxon>
        <taxon>Dikarya</taxon>
        <taxon>Ascomycota</taxon>
        <taxon>Pezizomycotina</taxon>
        <taxon>Sordariomycetes</taxon>
        <taxon>Sordariomycetidae</taxon>
        <taxon>Diaporthales</taxon>
        <taxon>Diaporthaceae</taxon>
        <taxon>Diaporthe</taxon>
        <taxon>Diaporthe eres species complex</taxon>
    </lineage>
</organism>
<dbReference type="Pfam" id="PF07519">
    <property type="entry name" value="Tannase"/>
    <property type="match status" value="1"/>
</dbReference>
<evidence type="ECO:0000313" key="9">
    <source>
        <dbReference type="EMBL" id="KAK7720341.1"/>
    </source>
</evidence>
<keyword evidence="5 8" id="KW-0378">Hydrolase</keyword>
<keyword evidence="2" id="KW-0719">Serine esterase</keyword>
<dbReference type="InterPro" id="IPR029058">
    <property type="entry name" value="AB_hydrolase_fold"/>
</dbReference>
<keyword evidence="10" id="KW-1185">Reference proteome</keyword>
<dbReference type="InterPro" id="IPR011118">
    <property type="entry name" value="Tannase/feruloyl_esterase"/>
</dbReference>